<dbReference type="RefSeq" id="WP_234653171.1">
    <property type="nucleotide sequence ID" value="NZ_CP094997.1"/>
</dbReference>
<organism evidence="1 2">
    <name type="scientific">Dyadobacter chenwenxiniae</name>
    <dbReference type="NCBI Taxonomy" id="2906456"/>
    <lineage>
        <taxon>Bacteria</taxon>
        <taxon>Pseudomonadati</taxon>
        <taxon>Bacteroidota</taxon>
        <taxon>Cytophagia</taxon>
        <taxon>Cytophagales</taxon>
        <taxon>Spirosomataceae</taxon>
        <taxon>Dyadobacter</taxon>
    </lineage>
</organism>
<gene>
    <name evidence="1" type="ORF">LXM26_02930</name>
</gene>
<evidence type="ECO:0000313" key="2">
    <source>
        <dbReference type="Proteomes" id="UP001139000"/>
    </source>
</evidence>
<dbReference type="Proteomes" id="UP001139000">
    <property type="component" value="Unassembled WGS sequence"/>
</dbReference>
<dbReference type="AlphaFoldDB" id="A0A9X1TDJ5"/>
<sequence length="161" mass="17477">MIFIKKYASQKNEITASLWKSPITSLAFQLKDEVKWQSNFQLLITMKSLADTTGLLETTISMLMGSQEPVTAQAGVALIDQWILPLSESENTQPIAQELQKLKGLLISDPTDSAVVTNQMKVIAEKVLMIAPDIGAEGEMPSLLSSLATALRTGTGSPQEQ</sequence>
<dbReference type="EMBL" id="JAJTTC010000001">
    <property type="protein sequence ID" value="MCF0060430.1"/>
    <property type="molecule type" value="Genomic_DNA"/>
</dbReference>
<reference evidence="1" key="1">
    <citation type="submission" date="2021-12" db="EMBL/GenBank/DDBJ databases">
        <title>Novel species in genus Dyadobacter.</title>
        <authorList>
            <person name="Ma C."/>
        </authorList>
    </citation>
    <scope>NUCLEOTIDE SEQUENCE</scope>
    <source>
        <strain evidence="1">LJ419</strain>
    </source>
</reference>
<evidence type="ECO:0000313" key="1">
    <source>
        <dbReference type="EMBL" id="MCF0060430.1"/>
    </source>
</evidence>
<comment type="caution">
    <text evidence="1">The sequence shown here is derived from an EMBL/GenBank/DDBJ whole genome shotgun (WGS) entry which is preliminary data.</text>
</comment>
<proteinExistence type="predicted"/>
<keyword evidence="2" id="KW-1185">Reference proteome</keyword>
<accession>A0A9X1TDJ5</accession>
<name>A0A9X1TDJ5_9BACT</name>
<protein>
    <submittedName>
        <fullName evidence="1">Uncharacterized protein</fullName>
    </submittedName>
</protein>